<dbReference type="InterPro" id="IPR001867">
    <property type="entry name" value="OmpR/PhoB-type_DNA-bd"/>
</dbReference>
<keyword evidence="5" id="KW-0804">Transcription</keyword>
<dbReference type="SMART" id="SM00862">
    <property type="entry name" value="Trans_reg_C"/>
    <property type="match status" value="1"/>
</dbReference>
<dbReference type="PROSITE" id="PS50110">
    <property type="entry name" value="RESPONSE_REGULATORY"/>
    <property type="match status" value="1"/>
</dbReference>
<dbReference type="FunFam" id="1.10.10.10:FF:000018">
    <property type="entry name" value="DNA-binding response regulator ResD"/>
    <property type="match status" value="1"/>
</dbReference>
<dbReference type="EMBL" id="UINC01027786">
    <property type="protein sequence ID" value="SVB07638.1"/>
    <property type="molecule type" value="Genomic_DNA"/>
</dbReference>
<proteinExistence type="predicted"/>
<evidence type="ECO:0000259" key="7">
    <source>
        <dbReference type="PROSITE" id="PS51755"/>
    </source>
</evidence>
<reference evidence="8" key="1">
    <citation type="submission" date="2018-05" db="EMBL/GenBank/DDBJ databases">
        <authorList>
            <person name="Lanie J.A."/>
            <person name="Ng W.-L."/>
            <person name="Kazmierczak K.M."/>
            <person name="Andrzejewski T.M."/>
            <person name="Davidsen T.M."/>
            <person name="Wayne K.J."/>
            <person name="Tettelin H."/>
            <person name="Glass J.I."/>
            <person name="Rusch D."/>
            <person name="Podicherti R."/>
            <person name="Tsui H.-C.T."/>
            <person name="Winkler M.E."/>
        </authorList>
    </citation>
    <scope>NUCLEOTIDE SEQUENCE</scope>
</reference>
<dbReference type="GO" id="GO:0000976">
    <property type="term" value="F:transcription cis-regulatory region binding"/>
    <property type="evidence" value="ECO:0007669"/>
    <property type="project" value="TreeGrafter"/>
</dbReference>
<dbReference type="Pfam" id="PF00072">
    <property type="entry name" value="Response_reg"/>
    <property type="match status" value="1"/>
</dbReference>
<feature type="domain" description="Response regulatory" evidence="6">
    <location>
        <begin position="5"/>
        <end position="118"/>
    </location>
</feature>
<dbReference type="SMART" id="SM00448">
    <property type="entry name" value="REC"/>
    <property type="match status" value="1"/>
</dbReference>
<keyword evidence="2" id="KW-0902">Two-component regulatory system</keyword>
<gene>
    <name evidence="8" type="ORF">METZ01_LOCUS160492</name>
</gene>
<sequence>MGKELILVVEDENDLQMIISRSLLKDGYEVLATSRGDDGLRLAREHQPDLIVLDLMLPGLNGAEVCRALRRDSQVPILMVTALGGESDRVAGLEIGADDYLPKPFGMRELLARIKALLRRSRLEKDYNSVVQFTDDRQGFVVNHERREISLFGKSLILKPREYELLRFFLENPGQVFSRQQLLDAVWDTGFQGDARTVDVHIRWLRQKVEINPEGPQMIRTIRGSGYLFKK</sequence>
<dbReference type="Gene3D" id="1.10.10.10">
    <property type="entry name" value="Winged helix-like DNA-binding domain superfamily/Winged helix DNA-binding domain"/>
    <property type="match status" value="1"/>
</dbReference>
<dbReference type="AlphaFoldDB" id="A0A382B1M3"/>
<evidence type="ECO:0000256" key="5">
    <source>
        <dbReference type="ARBA" id="ARBA00023163"/>
    </source>
</evidence>
<keyword evidence="3" id="KW-0805">Transcription regulation</keyword>
<feature type="domain" description="OmpR/PhoB-type" evidence="7">
    <location>
        <begin position="128"/>
        <end position="231"/>
    </location>
</feature>
<dbReference type="InterPro" id="IPR016032">
    <property type="entry name" value="Sig_transdc_resp-reg_C-effctor"/>
</dbReference>
<organism evidence="8">
    <name type="scientific">marine metagenome</name>
    <dbReference type="NCBI Taxonomy" id="408172"/>
    <lineage>
        <taxon>unclassified sequences</taxon>
        <taxon>metagenomes</taxon>
        <taxon>ecological metagenomes</taxon>
    </lineage>
</organism>
<dbReference type="SUPFAM" id="SSF52172">
    <property type="entry name" value="CheY-like"/>
    <property type="match status" value="1"/>
</dbReference>
<dbReference type="InterPro" id="IPR036388">
    <property type="entry name" value="WH-like_DNA-bd_sf"/>
</dbReference>
<dbReference type="PANTHER" id="PTHR48111">
    <property type="entry name" value="REGULATOR OF RPOS"/>
    <property type="match status" value="1"/>
</dbReference>
<dbReference type="GO" id="GO:0006355">
    <property type="term" value="P:regulation of DNA-templated transcription"/>
    <property type="evidence" value="ECO:0007669"/>
    <property type="project" value="InterPro"/>
</dbReference>
<dbReference type="CDD" id="cd00383">
    <property type="entry name" value="trans_reg_C"/>
    <property type="match status" value="1"/>
</dbReference>
<dbReference type="PANTHER" id="PTHR48111:SF4">
    <property type="entry name" value="DNA-BINDING DUAL TRANSCRIPTIONAL REGULATOR OMPR"/>
    <property type="match status" value="1"/>
</dbReference>
<dbReference type="Pfam" id="PF00486">
    <property type="entry name" value="Trans_reg_C"/>
    <property type="match status" value="1"/>
</dbReference>
<dbReference type="GO" id="GO:0032993">
    <property type="term" value="C:protein-DNA complex"/>
    <property type="evidence" value="ECO:0007669"/>
    <property type="project" value="TreeGrafter"/>
</dbReference>
<dbReference type="GO" id="GO:0000156">
    <property type="term" value="F:phosphorelay response regulator activity"/>
    <property type="evidence" value="ECO:0007669"/>
    <property type="project" value="TreeGrafter"/>
</dbReference>
<evidence type="ECO:0000256" key="3">
    <source>
        <dbReference type="ARBA" id="ARBA00023015"/>
    </source>
</evidence>
<dbReference type="InterPro" id="IPR039420">
    <property type="entry name" value="WalR-like"/>
</dbReference>
<dbReference type="Gene3D" id="3.40.50.2300">
    <property type="match status" value="1"/>
</dbReference>
<keyword evidence="4" id="KW-0238">DNA-binding</keyword>
<evidence type="ECO:0000256" key="2">
    <source>
        <dbReference type="ARBA" id="ARBA00023012"/>
    </source>
</evidence>
<evidence type="ECO:0000313" key="8">
    <source>
        <dbReference type="EMBL" id="SVB07638.1"/>
    </source>
</evidence>
<evidence type="ECO:0000256" key="4">
    <source>
        <dbReference type="ARBA" id="ARBA00023125"/>
    </source>
</evidence>
<dbReference type="GO" id="GO:0005829">
    <property type="term" value="C:cytosol"/>
    <property type="evidence" value="ECO:0007669"/>
    <property type="project" value="TreeGrafter"/>
</dbReference>
<dbReference type="Gene3D" id="6.10.250.690">
    <property type="match status" value="1"/>
</dbReference>
<dbReference type="InterPro" id="IPR001789">
    <property type="entry name" value="Sig_transdc_resp-reg_receiver"/>
</dbReference>
<name>A0A382B1M3_9ZZZZ</name>
<dbReference type="SUPFAM" id="SSF46894">
    <property type="entry name" value="C-terminal effector domain of the bipartite response regulators"/>
    <property type="match status" value="1"/>
</dbReference>
<dbReference type="FunFam" id="3.40.50.2300:FF:000001">
    <property type="entry name" value="DNA-binding response regulator PhoB"/>
    <property type="match status" value="1"/>
</dbReference>
<dbReference type="InterPro" id="IPR011006">
    <property type="entry name" value="CheY-like_superfamily"/>
</dbReference>
<evidence type="ECO:0000256" key="1">
    <source>
        <dbReference type="ARBA" id="ARBA00022553"/>
    </source>
</evidence>
<evidence type="ECO:0000259" key="6">
    <source>
        <dbReference type="PROSITE" id="PS50110"/>
    </source>
</evidence>
<dbReference type="PROSITE" id="PS51755">
    <property type="entry name" value="OMPR_PHOB"/>
    <property type="match status" value="1"/>
</dbReference>
<keyword evidence="1" id="KW-0597">Phosphoprotein</keyword>
<accession>A0A382B1M3</accession>
<protein>
    <submittedName>
        <fullName evidence="8">Uncharacterized protein</fullName>
    </submittedName>
</protein>